<sequence length="70" mass="7800">MNVKSLIEKFDRVSLAFLPTPLEYAENLTKLLGGPKIFFKRDDCTGLAFGGEKVSLPARKLLKLIICPFS</sequence>
<gene>
    <name evidence="1" type="ORF">S03H2_19501</name>
</gene>
<reference evidence="1" key="1">
    <citation type="journal article" date="2014" name="Front. Microbiol.">
        <title>High frequency of phylogenetically diverse reductive dehalogenase-homologous genes in deep subseafloor sedimentary metagenomes.</title>
        <authorList>
            <person name="Kawai M."/>
            <person name="Futagami T."/>
            <person name="Toyoda A."/>
            <person name="Takaki Y."/>
            <person name="Nishi S."/>
            <person name="Hori S."/>
            <person name="Arai W."/>
            <person name="Tsubouchi T."/>
            <person name="Morono Y."/>
            <person name="Uchiyama I."/>
            <person name="Ito T."/>
            <person name="Fujiyama A."/>
            <person name="Inagaki F."/>
            <person name="Takami H."/>
        </authorList>
    </citation>
    <scope>NUCLEOTIDE SEQUENCE</scope>
    <source>
        <strain evidence="1">Expedition CK06-06</strain>
    </source>
</reference>
<evidence type="ECO:0008006" key="2">
    <source>
        <dbReference type="Google" id="ProtNLM"/>
    </source>
</evidence>
<dbReference type="SUPFAM" id="SSF53686">
    <property type="entry name" value="Tryptophan synthase beta subunit-like PLP-dependent enzymes"/>
    <property type="match status" value="1"/>
</dbReference>
<name>X1GVU6_9ZZZZ</name>
<dbReference type="AlphaFoldDB" id="X1GVU6"/>
<proteinExistence type="predicted"/>
<protein>
    <recommendedName>
        <fullName evidence="2">Tryptophan synthase beta chain-like PALP domain-containing protein</fullName>
    </recommendedName>
</protein>
<dbReference type="EMBL" id="BARU01010187">
    <property type="protein sequence ID" value="GAH45754.1"/>
    <property type="molecule type" value="Genomic_DNA"/>
</dbReference>
<comment type="caution">
    <text evidence="1">The sequence shown here is derived from an EMBL/GenBank/DDBJ whole genome shotgun (WGS) entry which is preliminary data.</text>
</comment>
<dbReference type="Gene3D" id="3.40.50.1100">
    <property type="match status" value="1"/>
</dbReference>
<dbReference type="InterPro" id="IPR036052">
    <property type="entry name" value="TrpB-like_PALP_sf"/>
</dbReference>
<accession>X1GVU6</accession>
<organism evidence="1">
    <name type="scientific">marine sediment metagenome</name>
    <dbReference type="NCBI Taxonomy" id="412755"/>
    <lineage>
        <taxon>unclassified sequences</taxon>
        <taxon>metagenomes</taxon>
        <taxon>ecological metagenomes</taxon>
    </lineage>
</organism>
<evidence type="ECO:0000313" key="1">
    <source>
        <dbReference type="EMBL" id="GAH45754.1"/>
    </source>
</evidence>